<accession>A0AAE3UHD9</accession>
<dbReference type="Proteomes" id="UP001232063">
    <property type="component" value="Unassembled WGS sequence"/>
</dbReference>
<evidence type="ECO:0000313" key="2">
    <source>
        <dbReference type="EMBL" id="MDJ1505350.1"/>
    </source>
</evidence>
<comment type="caution">
    <text evidence="2">The sequence shown here is derived from an EMBL/GenBank/DDBJ whole genome shotgun (WGS) entry which is preliminary data.</text>
</comment>
<organism evidence="2 3">
    <name type="scientific">Xanthocytophaga agilis</name>
    <dbReference type="NCBI Taxonomy" id="3048010"/>
    <lineage>
        <taxon>Bacteria</taxon>
        <taxon>Pseudomonadati</taxon>
        <taxon>Bacteroidota</taxon>
        <taxon>Cytophagia</taxon>
        <taxon>Cytophagales</taxon>
        <taxon>Rhodocytophagaceae</taxon>
        <taxon>Xanthocytophaga</taxon>
    </lineage>
</organism>
<proteinExistence type="predicted"/>
<keyword evidence="1" id="KW-0732">Signal</keyword>
<dbReference type="EMBL" id="JASJOU010000015">
    <property type="protein sequence ID" value="MDJ1505350.1"/>
    <property type="molecule type" value="Genomic_DNA"/>
</dbReference>
<protein>
    <submittedName>
        <fullName evidence="2">Uncharacterized protein</fullName>
    </submittedName>
</protein>
<reference evidence="2" key="1">
    <citation type="submission" date="2023-05" db="EMBL/GenBank/DDBJ databases">
        <authorList>
            <person name="Zhang X."/>
        </authorList>
    </citation>
    <scope>NUCLEOTIDE SEQUENCE</scope>
    <source>
        <strain evidence="2">BD1B2-1</strain>
    </source>
</reference>
<feature type="signal peptide" evidence="1">
    <location>
        <begin position="1"/>
        <end position="21"/>
    </location>
</feature>
<name>A0AAE3UHD9_9BACT</name>
<keyword evidence="3" id="KW-1185">Reference proteome</keyword>
<dbReference type="PROSITE" id="PS51257">
    <property type="entry name" value="PROKAR_LIPOPROTEIN"/>
    <property type="match status" value="1"/>
</dbReference>
<sequence length="75" mass="8449">MKRSAFTYCLFLILLTSLVLAGCSGKKKKEWVSPSIAPITEAVFATGYVEPVHFFTLTAFNEGYLKKVLSEKEIW</sequence>
<gene>
    <name evidence="2" type="ORF">QNI22_32135</name>
</gene>
<evidence type="ECO:0000256" key="1">
    <source>
        <dbReference type="SAM" id="SignalP"/>
    </source>
</evidence>
<evidence type="ECO:0000313" key="3">
    <source>
        <dbReference type="Proteomes" id="UP001232063"/>
    </source>
</evidence>
<feature type="chain" id="PRO_5042250560" evidence="1">
    <location>
        <begin position="22"/>
        <end position="75"/>
    </location>
</feature>
<dbReference type="RefSeq" id="WP_314517311.1">
    <property type="nucleotide sequence ID" value="NZ_JASJOU010000015.1"/>
</dbReference>
<dbReference type="AlphaFoldDB" id="A0AAE3UHD9"/>